<evidence type="ECO:0000256" key="1">
    <source>
        <dbReference type="SAM" id="MobiDB-lite"/>
    </source>
</evidence>
<accession>A0A127VHW9</accession>
<feature type="region of interest" description="Disordered" evidence="1">
    <location>
        <begin position="45"/>
        <end position="71"/>
    </location>
</feature>
<keyword evidence="3" id="KW-1185">Reference proteome</keyword>
<evidence type="ECO:0000313" key="3">
    <source>
        <dbReference type="Proteomes" id="UP000071561"/>
    </source>
</evidence>
<protein>
    <recommendedName>
        <fullName evidence="4">Lipoprotein</fullName>
    </recommendedName>
</protein>
<gene>
    <name evidence="2" type="ORF">AY601_4075</name>
</gene>
<dbReference type="Proteomes" id="UP000071561">
    <property type="component" value="Chromosome"/>
</dbReference>
<evidence type="ECO:0000313" key="2">
    <source>
        <dbReference type="EMBL" id="AMQ00926.1"/>
    </source>
</evidence>
<dbReference type="PROSITE" id="PS51257">
    <property type="entry name" value="PROKAR_LIPOPROTEIN"/>
    <property type="match status" value="1"/>
</dbReference>
<dbReference type="KEGG" id="pcm:AY601_4075"/>
<name>A0A127VHW9_9SPHI</name>
<sequence>MKIKLIWALALVIALGASCKKEEQPQPEKKSYRELKENKATAGIRWDLPGTGEPPVTFDPGNPLDESNWGYPNNPTTFPHNSGVCNCGQYASCHPGGYSVIWYEGVDHNGHVLLFDVKPGQVKFPEGATFFP</sequence>
<proteinExistence type="predicted"/>
<dbReference type="EMBL" id="CP014504">
    <property type="protein sequence ID" value="AMQ00926.1"/>
    <property type="molecule type" value="Genomic_DNA"/>
</dbReference>
<dbReference type="PATRIC" id="fig|188932.3.peg.4231"/>
<reference evidence="2 3" key="1">
    <citation type="submission" date="2016-03" db="EMBL/GenBank/DDBJ databases">
        <title>Complete genome sequence of Pedobacter cryoconitis PAMC 27485.</title>
        <authorList>
            <person name="Lee J."/>
            <person name="Kim O.-S."/>
        </authorList>
    </citation>
    <scope>NUCLEOTIDE SEQUENCE [LARGE SCALE GENOMIC DNA]</scope>
    <source>
        <strain evidence="2 3">PAMC 27485</strain>
    </source>
</reference>
<organism evidence="2 3">
    <name type="scientific">Pedobacter cryoconitis</name>
    <dbReference type="NCBI Taxonomy" id="188932"/>
    <lineage>
        <taxon>Bacteria</taxon>
        <taxon>Pseudomonadati</taxon>
        <taxon>Bacteroidota</taxon>
        <taxon>Sphingobacteriia</taxon>
        <taxon>Sphingobacteriales</taxon>
        <taxon>Sphingobacteriaceae</taxon>
        <taxon>Pedobacter</taxon>
    </lineage>
</organism>
<evidence type="ECO:0008006" key="4">
    <source>
        <dbReference type="Google" id="ProtNLM"/>
    </source>
</evidence>
<dbReference type="RefSeq" id="WP_068404453.1">
    <property type="nucleotide sequence ID" value="NZ_CP014504.1"/>
</dbReference>
<dbReference type="AlphaFoldDB" id="A0A127VHW9"/>
<dbReference type="OrthoDB" id="10005742at2"/>